<dbReference type="EMBL" id="JAHWGI010000631">
    <property type="protein sequence ID" value="KAK3916856.1"/>
    <property type="molecule type" value="Genomic_DNA"/>
</dbReference>
<keyword evidence="2" id="KW-1185">Reference proteome</keyword>
<dbReference type="Proteomes" id="UP001219518">
    <property type="component" value="Unassembled WGS sequence"/>
</dbReference>
<reference evidence="1" key="1">
    <citation type="submission" date="2021-07" db="EMBL/GenBank/DDBJ databases">
        <authorList>
            <person name="Catto M.A."/>
            <person name="Jacobson A."/>
            <person name="Kennedy G."/>
            <person name="Labadie P."/>
            <person name="Hunt B.G."/>
            <person name="Srinivasan R."/>
        </authorList>
    </citation>
    <scope>NUCLEOTIDE SEQUENCE</scope>
    <source>
        <strain evidence="1">PL_HMW_Pooled</strain>
        <tissue evidence="1">Head</tissue>
    </source>
</reference>
<name>A0AAE1H8T4_9NEOP</name>
<dbReference type="AlphaFoldDB" id="A0AAE1H8T4"/>
<gene>
    <name evidence="1" type="ORF">KUF71_006421</name>
</gene>
<organism evidence="1 2">
    <name type="scientific">Frankliniella fusca</name>
    <dbReference type="NCBI Taxonomy" id="407009"/>
    <lineage>
        <taxon>Eukaryota</taxon>
        <taxon>Metazoa</taxon>
        <taxon>Ecdysozoa</taxon>
        <taxon>Arthropoda</taxon>
        <taxon>Hexapoda</taxon>
        <taxon>Insecta</taxon>
        <taxon>Pterygota</taxon>
        <taxon>Neoptera</taxon>
        <taxon>Paraneoptera</taxon>
        <taxon>Thysanoptera</taxon>
        <taxon>Terebrantia</taxon>
        <taxon>Thripoidea</taxon>
        <taxon>Thripidae</taxon>
        <taxon>Frankliniella</taxon>
    </lineage>
</organism>
<comment type="caution">
    <text evidence="1">The sequence shown here is derived from an EMBL/GenBank/DDBJ whole genome shotgun (WGS) entry which is preliminary data.</text>
</comment>
<reference evidence="1" key="2">
    <citation type="journal article" date="2023" name="BMC Genomics">
        <title>Pest status, molecular evolution, and epigenetic factors derived from the genome assembly of Frankliniella fusca, a thysanopteran phytovirus vector.</title>
        <authorList>
            <person name="Catto M.A."/>
            <person name="Labadie P.E."/>
            <person name="Jacobson A.L."/>
            <person name="Kennedy G.G."/>
            <person name="Srinivasan R."/>
            <person name="Hunt B.G."/>
        </authorList>
    </citation>
    <scope>NUCLEOTIDE SEQUENCE</scope>
    <source>
        <strain evidence="1">PL_HMW_Pooled</strain>
    </source>
</reference>
<sequence length="58" mass="6739">MTTKDRYFAWSDKQKFEGNCGNDCDVADTMLRTEYLTVSPEKEWLLETTIKTGMAVLR</sequence>
<evidence type="ECO:0000313" key="1">
    <source>
        <dbReference type="EMBL" id="KAK3916856.1"/>
    </source>
</evidence>
<proteinExistence type="predicted"/>
<protein>
    <submittedName>
        <fullName evidence="1">Protein RnfH</fullName>
    </submittedName>
</protein>
<evidence type="ECO:0000313" key="2">
    <source>
        <dbReference type="Proteomes" id="UP001219518"/>
    </source>
</evidence>
<accession>A0AAE1H8T4</accession>